<dbReference type="Gene3D" id="2.60.40.2380">
    <property type="match status" value="1"/>
</dbReference>
<evidence type="ECO:0000313" key="5">
    <source>
        <dbReference type="EMBL" id="MBE7369293.1"/>
    </source>
</evidence>
<organism evidence="5 6">
    <name type="scientific">Ramlibacter pallidus</name>
    <dbReference type="NCBI Taxonomy" id="2780087"/>
    <lineage>
        <taxon>Bacteria</taxon>
        <taxon>Pseudomonadati</taxon>
        <taxon>Pseudomonadota</taxon>
        <taxon>Betaproteobacteria</taxon>
        <taxon>Burkholderiales</taxon>
        <taxon>Comamonadaceae</taxon>
        <taxon>Ramlibacter</taxon>
    </lineage>
</organism>
<dbReference type="InterPro" id="IPR011623">
    <property type="entry name" value="7TMR_DISM_rcpt_extracell_dom1"/>
</dbReference>
<dbReference type="InterPro" id="IPR052155">
    <property type="entry name" value="Biofilm_reg_signaling"/>
</dbReference>
<dbReference type="InterPro" id="IPR000160">
    <property type="entry name" value="GGDEF_dom"/>
</dbReference>
<evidence type="ECO:0000313" key="6">
    <source>
        <dbReference type="Proteomes" id="UP000806285"/>
    </source>
</evidence>
<keyword evidence="2" id="KW-0472">Membrane</keyword>
<feature type="signal peptide" evidence="3">
    <location>
        <begin position="1"/>
        <end position="19"/>
    </location>
</feature>
<dbReference type="InterPro" id="IPR043128">
    <property type="entry name" value="Rev_trsase/Diguanyl_cyclase"/>
</dbReference>
<evidence type="ECO:0000259" key="4">
    <source>
        <dbReference type="SMART" id="SM00267"/>
    </source>
</evidence>
<evidence type="ECO:0000256" key="1">
    <source>
        <dbReference type="SAM" id="MobiDB-lite"/>
    </source>
</evidence>
<gene>
    <name evidence="5" type="ORF">IM787_17145</name>
</gene>
<dbReference type="Pfam" id="PF00990">
    <property type="entry name" value="GGDEF"/>
    <property type="match status" value="1"/>
</dbReference>
<dbReference type="Proteomes" id="UP000806285">
    <property type="component" value="Unassembled WGS sequence"/>
</dbReference>
<dbReference type="Gene3D" id="3.30.70.270">
    <property type="match status" value="1"/>
</dbReference>
<feature type="transmembrane region" description="Helical" evidence="2">
    <location>
        <begin position="182"/>
        <end position="201"/>
    </location>
</feature>
<protein>
    <submittedName>
        <fullName evidence="5">Diguanylate cyclase</fullName>
    </submittedName>
</protein>
<feature type="transmembrane region" description="Helical" evidence="2">
    <location>
        <begin position="365"/>
        <end position="384"/>
    </location>
</feature>
<dbReference type="EMBL" id="JADDIV010000005">
    <property type="protein sequence ID" value="MBE7369293.1"/>
    <property type="molecule type" value="Genomic_DNA"/>
</dbReference>
<feature type="domain" description="GGDEF" evidence="4">
    <location>
        <begin position="390"/>
        <end position="561"/>
    </location>
</feature>
<keyword evidence="2" id="KW-1133">Transmembrane helix</keyword>
<evidence type="ECO:0000256" key="2">
    <source>
        <dbReference type="SAM" id="Phobius"/>
    </source>
</evidence>
<feature type="transmembrane region" description="Helical" evidence="2">
    <location>
        <begin position="332"/>
        <end position="353"/>
    </location>
</feature>
<dbReference type="Pfam" id="PF07695">
    <property type="entry name" value="7TMR-DISM_7TM"/>
    <property type="match status" value="1"/>
</dbReference>
<sequence length="584" mass="63156">MGAGWLVLVLALCCAQARANHSLDVVRLDPARPELPMTEVVGWFGPQPRGGISTAAGGGLPFAHLPEQILPFREGRSLWLRLRVRPPAGTQDAWLLEVPVPVIDHVALYQQDASGRWFARSAGDLVPMRDWPQPGRYPFFQLQLRPGAPTELYLEVRHSTSIAVPVRVVTATTHHQRSQMEYLGLGLAIGALGLLALGALVRAVVQRDAAFGWYAAYGLVATLGLAGFTGVAGHLLWGDAGAWVDRAPGFLAILGASLVLVIVGRLSRVLARVRWLGRILQWLAALGPALALLYLLPDKRSGVMILAAYLIAVAIASLCAAAITLRRRDRVGVWMLLGALPLAICVVIALGRVTGWLQPSWLTEYVLALALTVDLPLLLGALNARSQERRSLELRRLAAEHQDALTGLMKREPFTAKLRQAIGRYTRRGEGAAVAIIELANHAWVQKTLGAERSEEALLRTVIKLRRLVRDIDTVGRLGENRFGLILEGAAMRKPMANFGARLVASGLMEEPGRPKDVPLHFHVAAVVLHERSGSADELMQALGDLLAEMGARTHKPVRFLDAGEPSTVSDGTSPAEGRSTALA</sequence>
<reference evidence="5 6" key="1">
    <citation type="submission" date="2020-10" db="EMBL/GenBank/DDBJ databases">
        <title>Ramlibacter sp. HM2 16S ribosomal RNA gene Genome sequencing and assembly.</title>
        <authorList>
            <person name="Kang M."/>
        </authorList>
    </citation>
    <scope>NUCLEOTIDE SEQUENCE [LARGE SCALE GENOMIC DNA]</scope>
    <source>
        <strain evidence="5 6">HM2</strain>
    </source>
</reference>
<dbReference type="SUPFAM" id="SSF55073">
    <property type="entry name" value="Nucleotide cyclase"/>
    <property type="match status" value="1"/>
</dbReference>
<dbReference type="RefSeq" id="WP_193677928.1">
    <property type="nucleotide sequence ID" value="NZ_JADDIV010000005.1"/>
</dbReference>
<feature type="region of interest" description="Disordered" evidence="1">
    <location>
        <begin position="562"/>
        <end position="584"/>
    </location>
</feature>
<dbReference type="InterPro" id="IPR011622">
    <property type="entry name" value="7TMR_DISM_rcpt_extracell_dom2"/>
</dbReference>
<proteinExistence type="predicted"/>
<feature type="chain" id="PRO_5047327989" evidence="3">
    <location>
        <begin position="20"/>
        <end position="584"/>
    </location>
</feature>
<name>A0ABR9S6Z4_9BURK</name>
<evidence type="ECO:0000256" key="3">
    <source>
        <dbReference type="SAM" id="SignalP"/>
    </source>
</evidence>
<feature type="transmembrane region" description="Helical" evidence="2">
    <location>
        <begin position="213"/>
        <end position="237"/>
    </location>
</feature>
<keyword evidence="6" id="KW-1185">Reference proteome</keyword>
<dbReference type="SMART" id="SM00267">
    <property type="entry name" value="GGDEF"/>
    <property type="match status" value="1"/>
</dbReference>
<feature type="transmembrane region" description="Helical" evidence="2">
    <location>
        <begin position="303"/>
        <end position="325"/>
    </location>
</feature>
<dbReference type="Pfam" id="PF07696">
    <property type="entry name" value="7TMR-DISMED2"/>
    <property type="match status" value="1"/>
</dbReference>
<dbReference type="InterPro" id="IPR029787">
    <property type="entry name" value="Nucleotide_cyclase"/>
</dbReference>
<feature type="transmembrane region" description="Helical" evidence="2">
    <location>
        <begin position="279"/>
        <end position="297"/>
    </location>
</feature>
<accession>A0ABR9S6Z4</accession>
<comment type="caution">
    <text evidence="5">The sequence shown here is derived from an EMBL/GenBank/DDBJ whole genome shotgun (WGS) entry which is preliminary data.</text>
</comment>
<dbReference type="PANTHER" id="PTHR44757:SF2">
    <property type="entry name" value="BIOFILM ARCHITECTURE MAINTENANCE PROTEIN MBAA"/>
    <property type="match status" value="1"/>
</dbReference>
<keyword evidence="2" id="KW-0812">Transmembrane</keyword>
<keyword evidence="3" id="KW-0732">Signal</keyword>
<dbReference type="PANTHER" id="PTHR44757">
    <property type="entry name" value="DIGUANYLATE CYCLASE DGCP"/>
    <property type="match status" value="1"/>
</dbReference>
<feature type="transmembrane region" description="Helical" evidence="2">
    <location>
        <begin position="249"/>
        <end position="267"/>
    </location>
</feature>